<evidence type="ECO:0000313" key="1">
    <source>
        <dbReference type="EMBL" id="MEE3719938.1"/>
    </source>
</evidence>
<name>A0AAW9QAB8_9CYAN</name>
<proteinExistence type="predicted"/>
<keyword evidence="2" id="KW-1185">Reference proteome</keyword>
<comment type="caution">
    <text evidence="1">The sequence shown here is derived from an EMBL/GenBank/DDBJ whole genome shotgun (WGS) entry which is preliminary data.</text>
</comment>
<sequence length="70" mass="8252">MHSHHGMEAYFSEMDNRDETGFRIYAVLGELFTNPKIRMRVGIYGHFYETTVTGIFDLPDRITDCLADYW</sequence>
<dbReference type="RefSeq" id="WP_330486377.1">
    <property type="nucleotide sequence ID" value="NZ_JAZBJZ010000192.1"/>
</dbReference>
<gene>
    <name evidence="1" type="ORF">V2H45_24665</name>
</gene>
<dbReference type="EMBL" id="JAZBJZ010000192">
    <property type="protein sequence ID" value="MEE3719938.1"/>
    <property type="molecule type" value="Genomic_DNA"/>
</dbReference>
<dbReference type="AlphaFoldDB" id="A0AAW9QAB8"/>
<evidence type="ECO:0000313" key="2">
    <source>
        <dbReference type="Proteomes" id="UP001333818"/>
    </source>
</evidence>
<accession>A0AAW9QAB8</accession>
<dbReference type="Proteomes" id="UP001333818">
    <property type="component" value="Unassembled WGS sequence"/>
</dbReference>
<reference evidence="1" key="1">
    <citation type="submission" date="2024-01" db="EMBL/GenBank/DDBJ databases">
        <title>Bank of Algae and Cyanobacteria of the Azores (BACA) strain genomes.</title>
        <authorList>
            <person name="Luz R."/>
            <person name="Cordeiro R."/>
            <person name="Fonseca A."/>
            <person name="Goncalves V."/>
        </authorList>
    </citation>
    <scope>NUCLEOTIDE SEQUENCE</scope>
    <source>
        <strain evidence="1">BACA0141</strain>
    </source>
</reference>
<protein>
    <submittedName>
        <fullName evidence="1">Uncharacterized protein</fullName>
    </submittedName>
</protein>
<organism evidence="1 2">
    <name type="scientific">Tumidithrix elongata BACA0141</name>
    <dbReference type="NCBI Taxonomy" id="2716417"/>
    <lineage>
        <taxon>Bacteria</taxon>
        <taxon>Bacillati</taxon>
        <taxon>Cyanobacteriota</taxon>
        <taxon>Cyanophyceae</taxon>
        <taxon>Pseudanabaenales</taxon>
        <taxon>Pseudanabaenaceae</taxon>
        <taxon>Tumidithrix</taxon>
        <taxon>Tumidithrix elongata</taxon>
    </lineage>
</organism>